<dbReference type="AlphaFoldDB" id="A0AAD8V8I6"/>
<dbReference type="Proteomes" id="UP001230504">
    <property type="component" value="Unassembled WGS sequence"/>
</dbReference>
<gene>
    <name evidence="1" type="ORF">LY79DRAFT_681006</name>
</gene>
<sequence>MAHFPPQTRASIINRPDLASQVRTLLLVETDEISGCTPDLAQLLSKTTRRLGASEHATMQELQTKIWQGFSGQPQTLMRIQRRRIHHWLEELAILLSPNLERLFIARDSFVQYEHIKDSGASFLALKTITIKGVSKNQHVHEASVLFKAAPNLESLCSLQCSLFDGISPWTTTKPWNLKLQTVRRLVLNDIGVEDLELLVKCCPSLQQLEVLATKIHLTSGVSYWNVAELLRALESVRHALRKLRLSCSSTQTHAEYSRPNIGGTSWSFRQFDHLEELSLDQNAIESLSRTTSVEDNTAPGWSLIEILPPSVRKFQLLQVREGFMGNLRRLFKDVCFALPYLRVVHINLAESRPVMRVINEYGAKDERTDTEHKIPTLELQLPDNLLVALQDTTKGSHAYTGVTC</sequence>
<dbReference type="InterPro" id="IPR032675">
    <property type="entry name" value="LRR_dom_sf"/>
</dbReference>
<proteinExistence type="predicted"/>
<evidence type="ECO:0000313" key="2">
    <source>
        <dbReference type="Proteomes" id="UP001230504"/>
    </source>
</evidence>
<reference evidence="1" key="1">
    <citation type="submission" date="2021-06" db="EMBL/GenBank/DDBJ databases">
        <title>Comparative genomics, transcriptomics and evolutionary studies reveal genomic signatures of adaptation to plant cell wall in hemibiotrophic fungi.</title>
        <authorList>
            <consortium name="DOE Joint Genome Institute"/>
            <person name="Baroncelli R."/>
            <person name="Diaz J.F."/>
            <person name="Benocci T."/>
            <person name="Peng M."/>
            <person name="Battaglia E."/>
            <person name="Haridas S."/>
            <person name="Andreopoulos W."/>
            <person name="Labutti K."/>
            <person name="Pangilinan J."/>
            <person name="Floch G.L."/>
            <person name="Makela M.R."/>
            <person name="Henrissat B."/>
            <person name="Grigoriev I.V."/>
            <person name="Crouch J.A."/>
            <person name="De Vries R.P."/>
            <person name="Sukno S.A."/>
            <person name="Thon M.R."/>
        </authorList>
    </citation>
    <scope>NUCLEOTIDE SEQUENCE</scope>
    <source>
        <strain evidence="1">CBS 125086</strain>
    </source>
</reference>
<protein>
    <recommendedName>
        <fullName evidence="3">F-box domain-containing protein</fullName>
    </recommendedName>
</protein>
<keyword evidence="2" id="KW-1185">Reference proteome</keyword>
<dbReference type="Gene3D" id="3.80.10.10">
    <property type="entry name" value="Ribonuclease Inhibitor"/>
    <property type="match status" value="1"/>
</dbReference>
<evidence type="ECO:0008006" key="3">
    <source>
        <dbReference type="Google" id="ProtNLM"/>
    </source>
</evidence>
<dbReference type="RefSeq" id="XP_060416502.1">
    <property type="nucleotide sequence ID" value="XM_060564552.1"/>
</dbReference>
<dbReference type="GeneID" id="85448792"/>
<organism evidence="1 2">
    <name type="scientific">Colletotrichum navitas</name>
    <dbReference type="NCBI Taxonomy" id="681940"/>
    <lineage>
        <taxon>Eukaryota</taxon>
        <taxon>Fungi</taxon>
        <taxon>Dikarya</taxon>
        <taxon>Ascomycota</taxon>
        <taxon>Pezizomycotina</taxon>
        <taxon>Sordariomycetes</taxon>
        <taxon>Hypocreomycetidae</taxon>
        <taxon>Glomerellales</taxon>
        <taxon>Glomerellaceae</taxon>
        <taxon>Colletotrichum</taxon>
        <taxon>Colletotrichum graminicola species complex</taxon>
    </lineage>
</organism>
<dbReference type="SUPFAM" id="SSF52058">
    <property type="entry name" value="L domain-like"/>
    <property type="match status" value="1"/>
</dbReference>
<name>A0AAD8V8I6_9PEZI</name>
<evidence type="ECO:0000313" key="1">
    <source>
        <dbReference type="EMBL" id="KAK1595490.1"/>
    </source>
</evidence>
<comment type="caution">
    <text evidence="1">The sequence shown here is derived from an EMBL/GenBank/DDBJ whole genome shotgun (WGS) entry which is preliminary data.</text>
</comment>
<dbReference type="EMBL" id="JAHLJV010000015">
    <property type="protein sequence ID" value="KAK1595490.1"/>
    <property type="molecule type" value="Genomic_DNA"/>
</dbReference>
<accession>A0AAD8V8I6</accession>